<dbReference type="InterPro" id="IPR011990">
    <property type="entry name" value="TPR-like_helical_dom_sf"/>
</dbReference>
<dbReference type="EMBL" id="HBHA01001841">
    <property type="protein sequence ID" value="CAD9580958.1"/>
    <property type="molecule type" value="Transcribed_RNA"/>
</dbReference>
<reference evidence="1" key="1">
    <citation type="submission" date="2021-01" db="EMBL/GenBank/DDBJ databases">
        <authorList>
            <person name="Corre E."/>
            <person name="Pelletier E."/>
            <person name="Niang G."/>
            <person name="Scheremetjew M."/>
            <person name="Finn R."/>
            <person name="Kale V."/>
            <person name="Holt S."/>
            <person name="Cochrane G."/>
            <person name="Meng A."/>
            <person name="Brown T."/>
            <person name="Cohen L."/>
        </authorList>
    </citation>
    <scope>NUCLEOTIDE SEQUENCE</scope>
    <source>
        <strain evidence="1">CCMP1258.1</strain>
    </source>
</reference>
<proteinExistence type="predicted"/>
<protein>
    <submittedName>
        <fullName evidence="1">Uncharacterized protein</fullName>
    </submittedName>
</protein>
<accession>A0A6T9YL60</accession>
<dbReference type="Gene3D" id="1.25.40.10">
    <property type="entry name" value="Tetratricopeptide repeat domain"/>
    <property type="match status" value="1"/>
</dbReference>
<evidence type="ECO:0000313" key="1">
    <source>
        <dbReference type="EMBL" id="CAD9580958.1"/>
    </source>
</evidence>
<dbReference type="AlphaFoldDB" id="A0A6T9YL60"/>
<sequence>MAYIPPSLSQLLAELRIKASISDDTPSLAGLILMSPDEKKEALQMLGLKRVSHKSKLRKRIEQLEKVLSSDSERAFEFYSKMVETSKGEDFTATLKLSELYRKGEGTEADEKKALELEIQAKCSPKYGKKMKKYLIDAVKVDGAYASTYNIRVIFKNEKGEKVEVIERGTLKLPDGIHVQDVIDLSVMPILKKLGWKRKFLWCKHERITASTQLCDIAYQAKSGELVLDCTNVDKIPEKPEPEVSEECIICFEDNDGKQYLDCMVKPSNC</sequence>
<organism evidence="1">
    <name type="scientific">Bigelowiella natans</name>
    <name type="common">Pedinomonas minutissima</name>
    <name type="synonym">Chlorarachnion sp. (strain CCMP621)</name>
    <dbReference type="NCBI Taxonomy" id="227086"/>
    <lineage>
        <taxon>Eukaryota</taxon>
        <taxon>Sar</taxon>
        <taxon>Rhizaria</taxon>
        <taxon>Cercozoa</taxon>
        <taxon>Chlorarachniophyceae</taxon>
        <taxon>Bigelowiella</taxon>
    </lineage>
</organism>
<name>A0A6T9YL60_BIGNA</name>
<gene>
    <name evidence="1" type="ORF">BIGN1055_LOCUS1177</name>
</gene>